<comment type="similarity">
    <text evidence="6 14">Belongs to the class-IV pyridoxal-phosphate-dependent aminotransferase family.</text>
</comment>
<evidence type="ECO:0000256" key="15">
    <source>
        <dbReference type="RuleBase" id="RU004516"/>
    </source>
</evidence>
<dbReference type="Proteomes" id="UP000028607">
    <property type="component" value="Unassembled WGS sequence"/>
</dbReference>
<evidence type="ECO:0000256" key="14">
    <source>
        <dbReference type="RuleBase" id="RU004106"/>
    </source>
</evidence>
<evidence type="ECO:0000256" key="9">
    <source>
        <dbReference type="ARBA" id="ARBA00022898"/>
    </source>
</evidence>
<dbReference type="InterPro" id="IPR001544">
    <property type="entry name" value="Aminotrans_IV"/>
</dbReference>
<evidence type="ECO:0000256" key="3">
    <source>
        <dbReference type="ARBA" id="ARBA00004824"/>
    </source>
</evidence>
<dbReference type="PANTHER" id="PTHR42743:SF11">
    <property type="entry name" value="AMINODEOXYCHORISMATE LYASE"/>
    <property type="match status" value="1"/>
</dbReference>
<dbReference type="NCBIfam" id="NF005729">
    <property type="entry name" value="PRK07546.1-3"/>
    <property type="match status" value="1"/>
</dbReference>
<dbReference type="Gene3D" id="3.30.470.10">
    <property type="match status" value="1"/>
</dbReference>
<dbReference type="OrthoDB" id="9809239at2"/>
<dbReference type="PANTHER" id="PTHR42743">
    <property type="entry name" value="AMINO-ACID AMINOTRANSFERASE"/>
    <property type="match status" value="1"/>
</dbReference>
<evidence type="ECO:0000256" key="13">
    <source>
        <dbReference type="ARBA" id="ARBA00049229"/>
    </source>
</evidence>
<evidence type="ECO:0000256" key="12">
    <source>
        <dbReference type="ARBA" id="ARBA00048798"/>
    </source>
</evidence>
<dbReference type="PATRIC" id="fig|1317124.6.peg.666"/>
<evidence type="ECO:0000256" key="7">
    <source>
        <dbReference type="ARBA" id="ARBA00013053"/>
    </source>
</evidence>
<evidence type="ECO:0000313" key="16">
    <source>
        <dbReference type="EMBL" id="KFE36303.1"/>
    </source>
</evidence>
<dbReference type="InterPro" id="IPR050571">
    <property type="entry name" value="Class-IV_PLP-Dep_Aminotrnsfr"/>
</dbReference>
<comment type="cofactor">
    <cofactor evidence="1 15">
        <name>pyridoxal 5'-phosphate</name>
        <dbReference type="ChEBI" id="CHEBI:597326"/>
    </cofactor>
</comment>
<dbReference type="GO" id="GO:0004084">
    <property type="term" value="F:branched-chain-amino-acid transaminase activity"/>
    <property type="evidence" value="ECO:0007669"/>
    <property type="project" value="UniProtKB-EC"/>
</dbReference>
<keyword evidence="9 15" id="KW-0663">Pyridoxal phosphate</keyword>
<comment type="pathway">
    <text evidence="3">Amino-acid biosynthesis; L-isoleucine biosynthesis; L-isoleucine from 2-oxobutanoate: step 4/4.</text>
</comment>
<evidence type="ECO:0000256" key="6">
    <source>
        <dbReference type="ARBA" id="ARBA00009320"/>
    </source>
</evidence>
<dbReference type="InterPro" id="IPR043131">
    <property type="entry name" value="BCAT-like_N"/>
</dbReference>
<dbReference type="Pfam" id="PF01063">
    <property type="entry name" value="Aminotran_4"/>
    <property type="match status" value="1"/>
</dbReference>
<comment type="pathway">
    <text evidence="4">Amino-acid biosynthesis; L-valine biosynthesis; L-valine from pyruvate: step 4/4.</text>
</comment>
<keyword evidence="10" id="KW-0028">Amino-acid biosynthesis</keyword>
<reference evidence="16 17" key="2">
    <citation type="journal article" date="2015" name="Antonie Van Leeuwenhoek">
        <title>Thioclava indica sp. nov., isolated from surface seawater of the Indian Ocean.</title>
        <authorList>
            <person name="Liu Y."/>
            <person name="Lai Q."/>
            <person name="Du J."/>
            <person name="Xu H."/>
            <person name="Jiang L."/>
            <person name="Shao Z."/>
        </authorList>
    </citation>
    <scope>NUCLEOTIDE SEQUENCE [LARGE SCALE GENOMIC DNA]</scope>
    <source>
        <strain evidence="16 17">13D2W-2</strain>
    </source>
</reference>
<comment type="catalytic activity">
    <reaction evidence="11">
        <text>L-valine + 2-oxoglutarate = 3-methyl-2-oxobutanoate + L-glutamate</text>
        <dbReference type="Rhea" id="RHEA:24813"/>
        <dbReference type="ChEBI" id="CHEBI:11851"/>
        <dbReference type="ChEBI" id="CHEBI:16810"/>
        <dbReference type="ChEBI" id="CHEBI:29985"/>
        <dbReference type="ChEBI" id="CHEBI:57762"/>
        <dbReference type="EC" id="2.6.1.42"/>
    </reaction>
</comment>
<dbReference type="NCBIfam" id="NF005731">
    <property type="entry name" value="PRK07546.1-5"/>
    <property type="match status" value="1"/>
</dbReference>
<sequence>MEDPFRDLTDAELSALELIETFRFDPAEGFVRLDRHLARMARSARVLGLPFRLEAAQAALSGIGGDQPLRVRLSMRSDGVFACSTAPLAPNPPFWTIRIAEARLSSTDPWLRHKTNRRALYDAARAALPEGVDELVFLNERGALCEGTITNLFIEKDGRLLTPPISCGLLPGVLREELLATGKAEEAELFPEVLRTAEAVYCGNSLRGLIPARLGK</sequence>
<accession>A0A085U006</accession>
<dbReference type="PROSITE" id="PS00770">
    <property type="entry name" value="AA_TRANSFER_CLASS_4"/>
    <property type="match status" value="1"/>
</dbReference>
<gene>
    <name evidence="16" type="ORF">DW2_03304</name>
</gene>
<comment type="pathway">
    <text evidence="5">Amino-acid biosynthesis; L-leucine biosynthesis; L-leucine from 3-methyl-2-oxobutanoate: step 4/4.</text>
</comment>
<organism evidence="16 17">
    <name type="scientific">Thioclava atlantica</name>
    <dbReference type="NCBI Taxonomy" id="1317124"/>
    <lineage>
        <taxon>Bacteria</taxon>
        <taxon>Pseudomonadati</taxon>
        <taxon>Pseudomonadota</taxon>
        <taxon>Alphaproteobacteria</taxon>
        <taxon>Rhodobacterales</taxon>
        <taxon>Paracoccaceae</taxon>
        <taxon>Thioclava</taxon>
    </lineage>
</organism>
<name>A0A085U006_9RHOB</name>
<dbReference type="Gene3D" id="3.20.10.10">
    <property type="entry name" value="D-amino Acid Aminotransferase, subunit A, domain 2"/>
    <property type="match status" value="1"/>
</dbReference>
<evidence type="ECO:0000256" key="11">
    <source>
        <dbReference type="ARBA" id="ARBA00048212"/>
    </source>
</evidence>
<dbReference type="InterPro" id="IPR018300">
    <property type="entry name" value="Aminotrans_IV_CS"/>
</dbReference>
<proteinExistence type="inferred from homology"/>
<evidence type="ECO:0000256" key="8">
    <source>
        <dbReference type="ARBA" id="ARBA00014472"/>
    </source>
</evidence>
<comment type="function">
    <text evidence="2">Acts on leucine, isoleucine and valine.</text>
</comment>
<evidence type="ECO:0000256" key="5">
    <source>
        <dbReference type="ARBA" id="ARBA00005072"/>
    </source>
</evidence>
<dbReference type="InterPro" id="IPR036038">
    <property type="entry name" value="Aminotransferase-like"/>
</dbReference>
<dbReference type="EC" id="2.6.1.42" evidence="7"/>
<dbReference type="SUPFAM" id="SSF56752">
    <property type="entry name" value="D-aminoacid aminotransferase-like PLP-dependent enzymes"/>
    <property type="match status" value="1"/>
</dbReference>
<evidence type="ECO:0000256" key="2">
    <source>
        <dbReference type="ARBA" id="ARBA00003109"/>
    </source>
</evidence>
<protein>
    <recommendedName>
        <fullName evidence="8">Probable branched-chain-amino-acid aminotransferase</fullName>
        <ecNumber evidence="7">2.6.1.42</ecNumber>
    </recommendedName>
</protein>
<comment type="caution">
    <text evidence="16">The sequence shown here is derived from an EMBL/GenBank/DDBJ whole genome shotgun (WGS) entry which is preliminary data.</text>
</comment>
<keyword evidence="17" id="KW-1185">Reference proteome</keyword>
<evidence type="ECO:0000256" key="4">
    <source>
        <dbReference type="ARBA" id="ARBA00004931"/>
    </source>
</evidence>
<dbReference type="eggNOG" id="COG0115">
    <property type="taxonomic scope" value="Bacteria"/>
</dbReference>
<evidence type="ECO:0000256" key="1">
    <source>
        <dbReference type="ARBA" id="ARBA00001933"/>
    </source>
</evidence>
<dbReference type="AlphaFoldDB" id="A0A085U006"/>
<comment type="catalytic activity">
    <reaction evidence="12">
        <text>L-isoleucine + 2-oxoglutarate = (S)-3-methyl-2-oxopentanoate + L-glutamate</text>
        <dbReference type="Rhea" id="RHEA:24801"/>
        <dbReference type="ChEBI" id="CHEBI:16810"/>
        <dbReference type="ChEBI" id="CHEBI:29985"/>
        <dbReference type="ChEBI" id="CHEBI:35146"/>
        <dbReference type="ChEBI" id="CHEBI:58045"/>
        <dbReference type="EC" id="2.6.1.42"/>
    </reaction>
</comment>
<dbReference type="RefSeq" id="WP_051855265.1">
    <property type="nucleotide sequence ID" value="NZ_AQRC01000002.1"/>
</dbReference>
<dbReference type="EMBL" id="AQRC01000002">
    <property type="protein sequence ID" value="KFE36303.1"/>
    <property type="molecule type" value="Genomic_DNA"/>
</dbReference>
<dbReference type="STRING" id="1317124.DW2_03304"/>
<evidence type="ECO:0000256" key="10">
    <source>
        <dbReference type="ARBA" id="ARBA00023304"/>
    </source>
</evidence>
<comment type="catalytic activity">
    <reaction evidence="13">
        <text>L-leucine + 2-oxoglutarate = 4-methyl-2-oxopentanoate + L-glutamate</text>
        <dbReference type="Rhea" id="RHEA:18321"/>
        <dbReference type="ChEBI" id="CHEBI:16810"/>
        <dbReference type="ChEBI" id="CHEBI:17865"/>
        <dbReference type="ChEBI" id="CHEBI:29985"/>
        <dbReference type="ChEBI" id="CHEBI:57427"/>
        <dbReference type="EC" id="2.6.1.42"/>
    </reaction>
</comment>
<evidence type="ECO:0000313" key="17">
    <source>
        <dbReference type="Proteomes" id="UP000028607"/>
    </source>
</evidence>
<reference evidence="17" key="1">
    <citation type="submission" date="2013-04" db="EMBL/GenBank/DDBJ databases">
        <title>Thioclava sp. 13D2W-2 Genome Sequencing.</title>
        <authorList>
            <person name="Lai Q."/>
            <person name="Li G."/>
            <person name="Shao Z."/>
        </authorList>
    </citation>
    <scope>NUCLEOTIDE SEQUENCE [LARGE SCALE GENOMIC DNA]</scope>
    <source>
        <strain evidence="17">13D2W-2</strain>
    </source>
</reference>
<keyword evidence="10" id="KW-0100">Branched-chain amino acid biosynthesis</keyword>
<dbReference type="GO" id="GO:0009082">
    <property type="term" value="P:branched-chain amino acid biosynthetic process"/>
    <property type="evidence" value="ECO:0007669"/>
    <property type="project" value="UniProtKB-KW"/>
</dbReference>
<dbReference type="InterPro" id="IPR043132">
    <property type="entry name" value="BCAT-like_C"/>
</dbReference>